<keyword evidence="2" id="KW-1185">Reference proteome</keyword>
<dbReference type="Proteomes" id="UP000735302">
    <property type="component" value="Unassembled WGS sequence"/>
</dbReference>
<proteinExistence type="predicted"/>
<dbReference type="AlphaFoldDB" id="A0AAV3ZBG0"/>
<dbReference type="GO" id="GO:0003964">
    <property type="term" value="F:RNA-directed DNA polymerase activity"/>
    <property type="evidence" value="ECO:0007669"/>
    <property type="project" value="UniProtKB-KW"/>
</dbReference>
<sequence>MCRNSVQPKARAIVFTSEGGTKSWYGSAASIDTHRTSLLINSDDWEVSADLPEWNRHPKVIQDKGMRLEILFHPSAIRQSILVELTVP</sequence>
<dbReference type="EMBL" id="BLXT01002163">
    <property type="protein sequence ID" value="GFN91762.1"/>
    <property type="molecule type" value="Genomic_DNA"/>
</dbReference>
<protein>
    <submittedName>
        <fullName evidence="1">Reverse transcriptase</fullName>
    </submittedName>
</protein>
<keyword evidence="1" id="KW-0695">RNA-directed DNA polymerase</keyword>
<accession>A0AAV3ZBG0</accession>
<keyword evidence="1" id="KW-0808">Transferase</keyword>
<evidence type="ECO:0000313" key="2">
    <source>
        <dbReference type="Proteomes" id="UP000735302"/>
    </source>
</evidence>
<gene>
    <name evidence="1" type="ORF">PoB_001826800</name>
</gene>
<comment type="caution">
    <text evidence="1">The sequence shown here is derived from an EMBL/GenBank/DDBJ whole genome shotgun (WGS) entry which is preliminary data.</text>
</comment>
<reference evidence="1 2" key="1">
    <citation type="journal article" date="2021" name="Elife">
        <title>Chloroplast acquisition without the gene transfer in kleptoplastic sea slugs, Plakobranchus ocellatus.</title>
        <authorList>
            <person name="Maeda T."/>
            <person name="Takahashi S."/>
            <person name="Yoshida T."/>
            <person name="Shimamura S."/>
            <person name="Takaki Y."/>
            <person name="Nagai Y."/>
            <person name="Toyoda A."/>
            <person name="Suzuki Y."/>
            <person name="Arimoto A."/>
            <person name="Ishii H."/>
            <person name="Satoh N."/>
            <person name="Nishiyama T."/>
            <person name="Hasebe M."/>
            <person name="Maruyama T."/>
            <person name="Minagawa J."/>
            <person name="Obokata J."/>
            <person name="Shigenobu S."/>
        </authorList>
    </citation>
    <scope>NUCLEOTIDE SEQUENCE [LARGE SCALE GENOMIC DNA]</scope>
</reference>
<name>A0AAV3ZBG0_9GAST</name>
<keyword evidence="1" id="KW-0548">Nucleotidyltransferase</keyword>
<evidence type="ECO:0000313" key="1">
    <source>
        <dbReference type="EMBL" id="GFN91762.1"/>
    </source>
</evidence>
<organism evidence="1 2">
    <name type="scientific">Plakobranchus ocellatus</name>
    <dbReference type="NCBI Taxonomy" id="259542"/>
    <lineage>
        <taxon>Eukaryota</taxon>
        <taxon>Metazoa</taxon>
        <taxon>Spiralia</taxon>
        <taxon>Lophotrochozoa</taxon>
        <taxon>Mollusca</taxon>
        <taxon>Gastropoda</taxon>
        <taxon>Heterobranchia</taxon>
        <taxon>Euthyneura</taxon>
        <taxon>Panpulmonata</taxon>
        <taxon>Sacoglossa</taxon>
        <taxon>Placobranchoidea</taxon>
        <taxon>Plakobranchidae</taxon>
        <taxon>Plakobranchus</taxon>
    </lineage>
</organism>